<comment type="caution">
    <text evidence="3">The sequence shown here is derived from an EMBL/GenBank/DDBJ whole genome shotgun (WGS) entry which is preliminary data.</text>
</comment>
<evidence type="ECO:0000313" key="3">
    <source>
        <dbReference type="EMBL" id="MBE1491060.1"/>
    </source>
</evidence>
<keyword evidence="2" id="KW-0732">Signal</keyword>
<keyword evidence="4" id="KW-1185">Reference proteome</keyword>
<dbReference type="Proteomes" id="UP000649753">
    <property type="component" value="Unassembled WGS sequence"/>
</dbReference>
<sequence>MRLPSTTGIVLASVATLVLAGCGGSDNSGGGPAGAPVTTSVDDRMLRWAQCMREQGVNVPDPGQSPAAGADTDGGKDDAKMTAAKEACRQHAPQQDLKQENPQAMDDALKLAQCLRARGYDVPDPQPDRAIAPRVNSDPVKFKSDTNECLAQMGKGKPGVHGSSPAGAPR</sequence>
<dbReference type="AlphaFoldDB" id="A0A927MCG0"/>
<organism evidence="3 4">
    <name type="scientific">Plantactinospora soyae</name>
    <dbReference type="NCBI Taxonomy" id="1544732"/>
    <lineage>
        <taxon>Bacteria</taxon>
        <taxon>Bacillati</taxon>
        <taxon>Actinomycetota</taxon>
        <taxon>Actinomycetes</taxon>
        <taxon>Micromonosporales</taxon>
        <taxon>Micromonosporaceae</taxon>
        <taxon>Plantactinospora</taxon>
    </lineage>
</organism>
<protein>
    <recommendedName>
        <fullName evidence="5">Secreted protein</fullName>
    </recommendedName>
</protein>
<dbReference type="RefSeq" id="WP_192770213.1">
    <property type="nucleotide sequence ID" value="NZ_JADBEB010000001.1"/>
</dbReference>
<dbReference type="PROSITE" id="PS51257">
    <property type="entry name" value="PROKAR_LIPOPROTEIN"/>
    <property type="match status" value="1"/>
</dbReference>
<accession>A0A927MCG0</accession>
<evidence type="ECO:0000256" key="2">
    <source>
        <dbReference type="SAM" id="SignalP"/>
    </source>
</evidence>
<gene>
    <name evidence="3" type="ORF">H4W31_006698</name>
</gene>
<feature type="region of interest" description="Disordered" evidence="1">
    <location>
        <begin position="54"/>
        <end position="105"/>
    </location>
</feature>
<feature type="chain" id="PRO_5037411051" description="Secreted protein" evidence="2">
    <location>
        <begin position="21"/>
        <end position="170"/>
    </location>
</feature>
<reference evidence="3" key="1">
    <citation type="submission" date="2020-10" db="EMBL/GenBank/DDBJ databases">
        <title>Sequencing the genomes of 1000 actinobacteria strains.</title>
        <authorList>
            <person name="Klenk H.-P."/>
        </authorList>
    </citation>
    <scope>NUCLEOTIDE SEQUENCE</scope>
    <source>
        <strain evidence="3">DSM 46832</strain>
    </source>
</reference>
<dbReference type="EMBL" id="JADBEB010000001">
    <property type="protein sequence ID" value="MBE1491060.1"/>
    <property type="molecule type" value="Genomic_DNA"/>
</dbReference>
<proteinExistence type="predicted"/>
<evidence type="ECO:0008006" key="5">
    <source>
        <dbReference type="Google" id="ProtNLM"/>
    </source>
</evidence>
<feature type="region of interest" description="Disordered" evidence="1">
    <location>
        <begin position="119"/>
        <end position="170"/>
    </location>
</feature>
<feature type="signal peptide" evidence="2">
    <location>
        <begin position="1"/>
        <end position="20"/>
    </location>
</feature>
<evidence type="ECO:0000313" key="4">
    <source>
        <dbReference type="Proteomes" id="UP000649753"/>
    </source>
</evidence>
<name>A0A927MCG0_9ACTN</name>
<evidence type="ECO:0000256" key="1">
    <source>
        <dbReference type="SAM" id="MobiDB-lite"/>
    </source>
</evidence>